<dbReference type="AlphaFoldDB" id="A0A0D2HZQ7"/>
<evidence type="ECO:0000256" key="1">
    <source>
        <dbReference type="SAM" id="Phobius"/>
    </source>
</evidence>
<keyword evidence="3" id="KW-1185">Reference proteome</keyword>
<evidence type="ECO:0000313" key="3">
    <source>
        <dbReference type="Proteomes" id="UP000032233"/>
    </source>
</evidence>
<keyword evidence="1" id="KW-0472">Membrane</keyword>
<feature type="transmembrane region" description="Helical" evidence="1">
    <location>
        <begin position="6"/>
        <end position="31"/>
    </location>
</feature>
<evidence type="ECO:0000313" key="2">
    <source>
        <dbReference type="EMBL" id="KIX15768.1"/>
    </source>
</evidence>
<reference evidence="2 3" key="1">
    <citation type="submission" date="2013-11" db="EMBL/GenBank/DDBJ databases">
        <title>Metagenomic analysis of a methanogenic consortium involved in long chain n-alkane degradation.</title>
        <authorList>
            <person name="Davidova I.A."/>
            <person name="Callaghan A.V."/>
            <person name="Wawrik B."/>
            <person name="Pruitt S."/>
            <person name="Marks C."/>
            <person name="Duncan K.E."/>
            <person name="Suflita J.M."/>
        </authorList>
    </citation>
    <scope>NUCLEOTIDE SEQUENCE [LARGE SCALE GENOMIC DNA]</scope>
    <source>
        <strain evidence="2 3">SPR</strain>
    </source>
</reference>
<dbReference type="EMBL" id="AZAC01000002">
    <property type="protein sequence ID" value="KIX15768.1"/>
    <property type="molecule type" value="Genomic_DNA"/>
</dbReference>
<sequence>MSSKTIWLIQLFYACLFNTCFNLQLIFTVGINLNLILKKAKAC</sequence>
<protein>
    <submittedName>
        <fullName evidence="2">Uncharacterized protein</fullName>
    </submittedName>
</protein>
<comment type="caution">
    <text evidence="2">The sequence shown here is derived from an EMBL/GenBank/DDBJ whole genome shotgun (WGS) entry which is preliminary data.</text>
</comment>
<gene>
    <name evidence="2" type="ORF">X474_03200</name>
</gene>
<accession>A0A0D2HZQ7</accession>
<dbReference type="InParanoid" id="A0A0D2HZQ7"/>
<name>A0A0D2HZQ7_9BACT</name>
<proteinExistence type="predicted"/>
<keyword evidence="1" id="KW-0812">Transmembrane</keyword>
<keyword evidence="1" id="KW-1133">Transmembrane helix</keyword>
<dbReference type="PROSITE" id="PS51257">
    <property type="entry name" value="PROKAR_LIPOPROTEIN"/>
    <property type="match status" value="1"/>
</dbReference>
<dbReference type="Proteomes" id="UP000032233">
    <property type="component" value="Unassembled WGS sequence"/>
</dbReference>
<organism evidence="2 3">
    <name type="scientific">Dethiosulfatarculus sandiegensis</name>
    <dbReference type="NCBI Taxonomy" id="1429043"/>
    <lineage>
        <taxon>Bacteria</taxon>
        <taxon>Pseudomonadati</taxon>
        <taxon>Thermodesulfobacteriota</taxon>
        <taxon>Desulfarculia</taxon>
        <taxon>Desulfarculales</taxon>
        <taxon>Desulfarculaceae</taxon>
        <taxon>Dethiosulfatarculus</taxon>
    </lineage>
</organism>